<proteinExistence type="predicted"/>
<dbReference type="EMBL" id="FOWD01000001">
    <property type="protein sequence ID" value="SFN77088.1"/>
    <property type="molecule type" value="Genomic_DNA"/>
</dbReference>
<name>A0A1I5BR01_9FIRM</name>
<dbReference type="InterPro" id="IPR001199">
    <property type="entry name" value="Cyt_B5-like_heme/steroid-bd"/>
</dbReference>
<keyword evidence="3" id="KW-1185">Reference proteome</keyword>
<dbReference type="SUPFAM" id="SSF55856">
    <property type="entry name" value="Cytochrome b5-like heme/steroid binding domain"/>
    <property type="match status" value="1"/>
</dbReference>
<dbReference type="Pfam" id="PF00173">
    <property type="entry name" value="Cyt-b5"/>
    <property type="match status" value="1"/>
</dbReference>
<dbReference type="Gene3D" id="3.10.120.10">
    <property type="entry name" value="Cytochrome b5-like heme/steroid binding domain"/>
    <property type="match status" value="1"/>
</dbReference>
<feature type="domain" description="Cytochrome b5 heme-binding" evidence="1">
    <location>
        <begin position="138"/>
        <end position="210"/>
    </location>
</feature>
<dbReference type="AlphaFoldDB" id="A0A1I5BR01"/>
<protein>
    <submittedName>
        <fullName evidence="2">Predicted heme/steroid binding protein</fullName>
    </submittedName>
</protein>
<accession>A0A1I5BR01</accession>
<evidence type="ECO:0000259" key="1">
    <source>
        <dbReference type="SMART" id="SM01117"/>
    </source>
</evidence>
<dbReference type="Proteomes" id="UP000198806">
    <property type="component" value="Unassembled WGS sequence"/>
</dbReference>
<gene>
    <name evidence="2" type="ORF">SAMN04489757_101159</name>
</gene>
<reference evidence="2 3" key="1">
    <citation type="submission" date="2016-10" db="EMBL/GenBank/DDBJ databases">
        <authorList>
            <person name="de Groot N.N."/>
        </authorList>
    </citation>
    <scope>NUCLEOTIDE SEQUENCE [LARGE SCALE GENOMIC DNA]</scope>
    <source>
        <strain evidence="2 3">DSM 1283</strain>
    </source>
</reference>
<sequence>MNISDLITKYESDICYFQQMQIYSMTTYEKNYYSEQIQQRTNALIGELEGIMELEVKNLYYSPEGNNYGIRHLQEEKEPIEEYPYKVGNKFIIPEPNTENLFHLSVEQESEDGFTISPENNREINSEYNTEELPEKEFTLEELAEYNGTNGKPPYVAINGIVYDMSHIRPWASGTHFGLSAGNNLTEQFMGCHRGAQSVLNKLIQVGRLVE</sequence>
<evidence type="ECO:0000313" key="3">
    <source>
        <dbReference type="Proteomes" id="UP000198806"/>
    </source>
</evidence>
<dbReference type="InterPro" id="IPR036400">
    <property type="entry name" value="Cyt_B5-like_heme/steroid_sf"/>
</dbReference>
<organism evidence="2 3">
    <name type="scientific">Anaerocolumna aminovalerica</name>
    <dbReference type="NCBI Taxonomy" id="1527"/>
    <lineage>
        <taxon>Bacteria</taxon>
        <taxon>Bacillati</taxon>
        <taxon>Bacillota</taxon>
        <taxon>Clostridia</taxon>
        <taxon>Lachnospirales</taxon>
        <taxon>Lachnospiraceae</taxon>
        <taxon>Anaerocolumna</taxon>
    </lineage>
</organism>
<dbReference type="RefSeq" id="WP_242960785.1">
    <property type="nucleotide sequence ID" value="NZ_BAABFM010000003.1"/>
</dbReference>
<dbReference type="SMART" id="SM01117">
    <property type="entry name" value="Cyt-b5"/>
    <property type="match status" value="1"/>
</dbReference>
<evidence type="ECO:0000313" key="2">
    <source>
        <dbReference type="EMBL" id="SFN77088.1"/>
    </source>
</evidence>